<dbReference type="SUPFAM" id="SSF52172">
    <property type="entry name" value="CheY-like"/>
    <property type="match status" value="2"/>
</dbReference>
<dbReference type="Pfam" id="PF00512">
    <property type="entry name" value="HisKA"/>
    <property type="match status" value="1"/>
</dbReference>
<feature type="domain" description="PAC" evidence="8">
    <location>
        <begin position="86"/>
        <end position="138"/>
    </location>
</feature>
<dbReference type="Gene3D" id="3.40.50.2300">
    <property type="match status" value="1"/>
</dbReference>
<dbReference type="InterPro" id="IPR011006">
    <property type="entry name" value="CheY-like_superfamily"/>
</dbReference>
<dbReference type="Proteomes" id="UP001477870">
    <property type="component" value="Unassembled WGS sequence"/>
</dbReference>
<dbReference type="RefSeq" id="WP_342849127.1">
    <property type="nucleotide sequence ID" value="NZ_JBBMQO010000008.1"/>
</dbReference>
<dbReference type="InterPro" id="IPR003661">
    <property type="entry name" value="HisK_dim/P_dom"/>
</dbReference>
<keyword evidence="3 5" id="KW-0597">Phosphoprotein</keyword>
<dbReference type="Pfam" id="PF02518">
    <property type="entry name" value="HATPase_c"/>
    <property type="match status" value="1"/>
</dbReference>
<feature type="domain" description="Response regulatory" evidence="7">
    <location>
        <begin position="520"/>
        <end position="640"/>
    </location>
</feature>
<comment type="caution">
    <text evidence="9">The sequence shown here is derived from an EMBL/GenBank/DDBJ whole genome shotgun (WGS) entry which is preliminary data.</text>
</comment>
<dbReference type="PROSITE" id="PS50110">
    <property type="entry name" value="RESPONSE_REGULATORY"/>
    <property type="match status" value="2"/>
</dbReference>
<keyword evidence="4" id="KW-0902">Two-component regulatory system</keyword>
<dbReference type="InterPro" id="IPR004358">
    <property type="entry name" value="Sig_transdc_His_kin-like_C"/>
</dbReference>
<gene>
    <name evidence="9" type="ORF">WNY59_14410</name>
</gene>
<dbReference type="InterPro" id="IPR000700">
    <property type="entry name" value="PAS-assoc_C"/>
</dbReference>
<comment type="catalytic activity">
    <reaction evidence="1">
        <text>ATP + protein L-histidine = ADP + protein N-phospho-L-histidine.</text>
        <dbReference type="EC" id="2.7.13.3"/>
    </reaction>
</comment>
<dbReference type="Gene3D" id="1.10.287.130">
    <property type="match status" value="1"/>
</dbReference>
<evidence type="ECO:0000259" key="7">
    <source>
        <dbReference type="PROSITE" id="PS50110"/>
    </source>
</evidence>
<evidence type="ECO:0000256" key="2">
    <source>
        <dbReference type="ARBA" id="ARBA00012438"/>
    </source>
</evidence>
<organism evidence="9 10">
    <name type="scientific">Ahrensia kielensis</name>
    <dbReference type="NCBI Taxonomy" id="76980"/>
    <lineage>
        <taxon>Bacteria</taxon>
        <taxon>Pseudomonadati</taxon>
        <taxon>Pseudomonadota</taxon>
        <taxon>Alphaproteobacteria</taxon>
        <taxon>Hyphomicrobiales</taxon>
        <taxon>Ahrensiaceae</taxon>
        <taxon>Ahrensia</taxon>
    </lineage>
</organism>
<dbReference type="InterPro" id="IPR036890">
    <property type="entry name" value="HATPase_C_sf"/>
</dbReference>
<keyword evidence="10" id="KW-1185">Reference proteome</keyword>
<feature type="modified residue" description="4-aspartylphosphate" evidence="5">
    <location>
        <position position="435"/>
    </location>
</feature>
<dbReference type="PANTHER" id="PTHR45339:SF1">
    <property type="entry name" value="HYBRID SIGNAL TRANSDUCTION HISTIDINE KINASE J"/>
    <property type="match status" value="1"/>
</dbReference>
<dbReference type="Pfam" id="PF00072">
    <property type="entry name" value="Response_reg"/>
    <property type="match status" value="1"/>
</dbReference>
<evidence type="ECO:0000259" key="6">
    <source>
        <dbReference type="PROSITE" id="PS50109"/>
    </source>
</evidence>
<protein>
    <recommendedName>
        <fullName evidence="2">histidine kinase</fullName>
        <ecNumber evidence="2">2.7.13.3</ecNumber>
    </recommendedName>
</protein>
<dbReference type="SMART" id="SM00448">
    <property type="entry name" value="REC"/>
    <property type="match status" value="1"/>
</dbReference>
<reference evidence="9 10" key="1">
    <citation type="submission" date="2024-03" db="EMBL/GenBank/DDBJ databases">
        <title>Community enrichment and isolation of bacterial strains for fucoidan degradation.</title>
        <authorList>
            <person name="Sichert A."/>
        </authorList>
    </citation>
    <scope>NUCLEOTIDE SEQUENCE [LARGE SCALE GENOMIC DNA]</scope>
    <source>
        <strain evidence="9 10">AS62</strain>
    </source>
</reference>
<feature type="domain" description="Response regulatory" evidence="7">
    <location>
        <begin position="385"/>
        <end position="497"/>
    </location>
</feature>
<feature type="domain" description="Histidine kinase" evidence="6">
    <location>
        <begin position="156"/>
        <end position="372"/>
    </location>
</feature>
<name>A0ABU9T9I3_9HYPH</name>
<dbReference type="PANTHER" id="PTHR45339">
    <property type="entry name" value="HYBRID SIGNAL TRANSDUCTION HISTIDINE KINASE J"/>
    <property type="match status" value="1"/>
</dbReference>
<dbReference type="GO" id="GO:0005524">
    <property type="term" value="F:ATP binding"/>
    <property type="evidence" value="ECO:0007669"/>
    <property type="project" value="UniProtKB-KW"/>
</dbReference>
<sequence length="644" mass="70811">MDNGRAKPKSNKELEAYADQLWESVEVSALGDTAFEALSDVVVDCTYDGKILRANIIFGDLVGLPLEQIIGQPCHQFDFLRNNEIPRCEKKITYQNGTEIWFDRLQLSMREPENGDIFIRVIGRDITQQKRTEAALIEARHQAEEANAAKSRFLAMVSHEIRTPLNGIMGMGRLLADTQLTAEQRNYTESMISSSEALLLLVNDLLQFGREDIAANRINPEPTFIAPLIAGVVELLADKAHKKDIDLGYGLSADLPEKLNIDAGRLRQILFNIIGNALKFTSKGGVRIDVSFCDEHLQIRVKDTGPGIAVEHQASVFEPFEQVENTFSRTHDGAGLGLSIAKKMANAMGGDILLESKIGEGSVFTLSVRATPLIEARKKEFLNETAMICARKGFEADLICELAARSGMHVLHTTSISEMHDLANQWPYPSKIIIDQRLTDMAPLEQIEFALPNCQIIALITPEQRGTIGAAFKAAEHGFLTRPVRPSTALQVFANEIPMAEYTNSTALTITENSEPKNYKVLLAEDNPINALLACKLLERASCHVTHVTDGAQAVEKLNAQHDYDIVLMDLHMPVMDGLTAIKAIRQNEEERGEKSATILAVTADNQISTNNAIMAAGASGILEKPFNIDALKIALETKTASMG</sequence>
<dbReference type="InterPro" id="IPR000014">
    <property type="entry name" value="PAS"/>
</dbReference>
<keyword evidence="9" id="KW-0547">Nucleotide-binding</keyword>
<dbReference type="SMART" id="SM00387">
    <property type="entry name" value="HATPase_c"/>
    <property type="match status" value="1"/>
</dbReference>
<dbReference type="Gene3D" id="3.30.450.20">
    <property type="entry name" value="PAS domain"/>
    <property type="match status" value="1"/>
</dbReference>
<dbReference type="CDD" id="cd00130">
    <property type="entry name" value="PAS"/>
    <property type="match status" value="1"/>
</dbReference>
<dbReference type="PRINTS" id="PR00344">
    <property type="entry name" value="BCTRLSENSOR"/>
</dbReference>
<dbReference type="EC" id="2.7.13.3" evidence="2"/>
<dbReference type="EMBL" id="JBBMQO010000008">
    <property type="protein sequence ID" value="MEM5502781.1"/>
    <property type="molecule type" value="Genomic_DNA"/>
</dbReference>
<accession>A0ABU9T9I3</accession>
<dbReference type="Gene3D" id="3.30.565.10">
    <property type="entry name" value="Histidine kinase-like ATPase, C-terminal domain"/>
    <property type="match status" value="1"/>
</dbReference>
<dbReference type="CDD" id="cd17546">
    <property type="entry name" value="REC_hyHK_CKI1_RcsC-like"/>
    <property type="match status" value="1"/>
</dbReference>
<feature type="modified residue" description="4-aspartylphosphate" evidence="5">
    <location>
        <position position="570"/>
    </location>
</feature>
<dbReference type="CDD" id="cd00082">
    <property type="entry name" value="HisKA"/>
    <property type="match status" value="1"/>
</dbReference>
<evidence type="ECO:0000313" key="10">
    <source>
        <dbReference type="Proteomes" id="UP001477870"/>
    </source>
</evidence>
<evidence type="ECO:0000256" key="5">
    <source>
        <dbReference type="PROSITE-ProRule" id="PRU00169"/>
    </source>
</evidence>
<dbReference type="InterPro" id="IPR003594">
    <property type="entry name" value="HATPase_dom"/>
</dbReference>
<dbReference type="InterPro" id="IPR035965">
    <property type="entry name" value="PAS-like_dom_sf"/>
</dbReference>
<dbReference type="SUPFAM" id="SSF47384">
    <property type="entry name" value="Homodimeric domain of signal transducing histidine kinase"/>
    <property type="match status" value="1"/>
</dbReference>
<evidence type="ECO:0000256" key="3">
    <source>
        <dbReference type="ARBA" id="ARBA00022553"/>
    </source>
</evidence>
<dbReference type="InterPro" id="IPR005467">
    <property type="entry name" value="His_kinase_dom"/>
</dbReference>
<evidence type="ECO:0000256" key="4">
    <source>
        <dbReference type="ARBA" id="ARBA00023012"/>
    </source>
</evidence>
<keyword evidence="9" id="KW-0067">ATP-binding</keyword>
<evidence type="ECO:0000259" key="8">
    <source>
        <dbReference type="PROSITE" id="PS50113"/>
    </source>
</evidence>
<proteinExistence type="predicted"/>
<dbReference type="InterPro" id="IPR001789">
    <property type="entry name" value="Sig_transdc_resp-reg_receiver"/>
</dbReference>
<dbReference type="InterPro" id="IPR036097">
    <property type="entry name" value="HisK_dim/P_sf"/>
</dbReference>
<dbReference type="PROSITE" id="PS50113">
    <property type="entry name" value="PAC"/>
    <property type="match status" value="1"/>
</dbReference>
<dbReference type="SUPFAM" id="SSF55785">
    <property type="entry name" value="PYP-like sensor domain (PAS domain)"/>
    <property type="match status" value="1"/>
</dbReference>
<evidence type="ECO:0000313" key="9">
    <source>
        <dbReference type="EMBL" id="MEM5502781.1"/>
    </source>
</evidence>
<evidence type="ECO:0000256" key="1">
    <source>
        <dbReference type="ARBA" id="ARBA00000085"/>
    </source>
</evidence>
<dbReference type="CDD" id="cd16922">
    <property type="entry name" value="HATPase_EvgS-ArcB-TorS-like"/>
    <property type="match status" value="1"/>
</dbReference>
<dbReference type="SMART" id="SM00388">
    <property type="entry name" value="HisKA"/>
    <property type="match status" value="1"/>
</dbReference>
<dbReference type="SUPFAM" id="SSF55874">
    <property type="entry name" value="ATPase domain of HSP90 chaperone/DNA topoisomerase II/histidine kinase"/>
    <property type="match status" value="1"/>
</dbReference>
<dbReference type="PROSITE" id="PS50109">
    <property type="entry name" value="HIS_KIN"/>
    <property type="match status" value="1"/>
</dbReference>